<evidence type="ECO:0000313" key="1">
    <source>
        <dbReference type="EMBL" id="KAK8836920.1"/>
    </source>
</evidence>
<sequence>MFPGMPPFDEIYGVYCKAEKYDRNPVFKDLKDKLFKTPCAMEAYSDYYNEENFEDKDYKDVAENPKDNAEMYIANCFKGQKILIVMLYNCGFNPQESSLVDKKYLSISTDKDSELCVKKAVEFFGIDIVVVEDYDAAMDELTKDDEKGNSIYYACWVIIGWNYPIIPNDKDANNIIPFTECLKKFWRNGGAVVMLAEGEPFYVQTNYFLERISVVDKKDDGTREAFIETKLRLHNNHKGGETLIGTENLQNPGTFYHTKNLYGTRSSLSHNLKKLFEGETISYVDNNPDKYKPFIPFMRGSEGGISALFYPANPEKQTGDIIIDCCYTKFFTQISANGTFQYIQNIAVFTAQFENSISYYHVKPHEYRPSRVIFDKTPYKGISFPYDELPTEIEEKEFDANVKNMKTLFAVDYSWSIENDSYYHRTLEKNFNEFYNEERGDVIFLWESKAKFIDYPEIKRIWKNQLGHDGTYPIAFLQLIRHECNSSSKFELPDQLIIITDGAIDECDIQGCVPYIHDNEILFKVVDTFIVGTVDNNCSVGTIFQKEEEVPTRIFIYNPNNENPNEPEVTDLMLPKDIRTFKKN</sequence>
<name>A0ABR2GSN5_9EUKA</name>
<organism evidence="1 2">
    <name type="scientific">Tritrichomonas musculus</name>
    <dbReference type="NCBI Taxonomy" id="1915356"/>
    <lineage>
        <taxon>Eukaryota</taxon>
        <taxon>Metamonada</taxon>
        <taxon>Parabasalia</taxon>
        <taxon>Tritrichomonadida</taxon>
        <taxon>Tritrichomonadidae</taxon>
        <taxon>Tritrichomonas</taxon>
    </lineage>
</organism>
<protein>
    <recommendedName>
        <fullName evidence="3">VWFA domain-containing protein</fullName>
    </recommendedName>
</protein>
<reference evidence="1 2" key="1">
    <citation type="submission" date="2024-04" db="EMBL/GenBank/DDBJ databases">
        <title>Tritrichomonas musculus Genome.</title>
        <authorList>
            <person name="Alves-Ferreira E."/>
            <person name="Grigg M."/>
            <person name="Lorenzi H."/>
            <person name="Galac M."/>
        </authorList>
    </citation>
    <scope>NUCLEOTIDE SEQUENCE [LARGE SCALE GENOMIC DNA]</scope>
    <source>
        <strain evidence="1 2">EAF2021</strain>
    </source>
</reference>
<evidence type="ECO:0000313" key="2">
    <source>
        <dbReference type="Proteomes" id="UP001470230"/>
    </source>
</evidence>
<evidence type="ECO:0008006" key="3">
    <source>
        <dbReference type="Google" id="ProtNLM"/>
    </source>
</evidence>
<gene>
    <name evidence="1" type="ORF">M9Y10_037446</name>
</gene>
<keyword evidence="2" id="KW-1185">Reference proteome</keyword>
<dbReference type="EMBL" id="JAPFFF010000063">
    <property type="protein sequence ID" value="KAK8836920.1"/>
    <property type="molecule type" value="Genomic_DNA"/>
</dbReference>
<dbReference type="Proteomes" id="UP001470230">
    <property type="component" value="Unassembled WGS sequence"/>
</dbReference>
<comment type="caution">
    <text evidence="1">The sequence shown here is derived from an EMBL/GenBank/DDBJ whole genome shotgun (WGS) entry which is preliminary data.</text>
</comment>
<accession>A0ABR2GSN5</accession>
<proteinExistence type="predicted"/>